<evidence type="ECO:0000256" key="1">
    <source>
        <dbReference type="SAM" id="Coils"/>
    </source>
</evidence>
<dbReference type="EMBL" id="KJ410689">
    <property type="protein sequence ID" value="AHX25012.1"/>
    <property type="molecule type" value="Genomic_DNA"/>
</dbReference>
<geneLocation type="mitochondrion" evidence="3"/>
<feature type="transmembrane region" description="Helical" evidence="2">
    <location>
        <begin position="101"/>
        <end position="117"/>
    </location>
</feature>
<reference evidence="3" key="1">
    <citation type="journal article" date="2014" name="BMC Genomics">
        <title>A pangenomic analysis of the Nannochloropsis organellar genomes reveals novel genetic variations in key metabolic genes.</title>
        <authorList>
            <person name="Starkenburg S.R."/>
            <person name="Kwon K.J."/>
            <person name="Jha R.K."/>
            <person name="McKay C."/>
            <person name="Jacobs M."/>
            <person name="Chertkov O."/>
            <person name="Twary S."/>
            <person name="Rocap G."/>
            <person name="Cattolico R.A."/>
        </authorList>
    </citation>
    <scope>NUCLEOTIDE SEQUENCE</scope>
    <source>
        <strain evidence="3">CCMP1776</strain>
    </source>
</reference>
<dbReference type="AlphaFoldDB" id="A0A023PKV5"/>
<feature type="coiled-coil region" evidence="1">
    <location>
        <begin position="62"/>
        <end position="96"/>
    </location>
</feature>
<sequence>MKYGCTSFGFCYHFFLYIFKIFINQKIKLKIKDFFIIIFITLLIIVVGYCVDLSVIAHLDLLEQLQMARDNQLELLEAIDELEQSVEADCEEAQARKDTTIGIFLFMLTAAFFVLGARA</sequence>
<organism evidence="3">
    <name type="scientific">Microchloropsis salina</name>
    <dbReference type="NCBI Taxonomy" id="2511165"/>
    <lineage>
        <taxon>Eukaryota</taxon>
        <taxon>Sar</taxon>
        <taxon>Stramenopiles</taxon>
        <taxon>Ochrophyta</taxon>
        <taxon>Eustigmatophyceae</taxon>
        <taxon>Eustigmatales</taxon>
        <taxon>Monodopsidaceae</taxon>
        <taxon>Microchloropsis</taxon>
    </lineage>
</organism>
<gene>
    <name evidence="3" type="ORF">NskMp00204</name>
</gene>
<keyword evidence="1" id="KW-0175">Coiled coil</keyword>
<feature type="transmembrane region" description="Helical" evidence="2">
    <location>
        <begin position="6"/>
        <end position="23"/>
    </location>
</feature>
<evidence type="ECO:0000313" key="3">
    <source>
        <dbReference type="EMBL" id="AHX25012.1"/>
    </source>
</evidence>
<keyword evidence="3" id="KW-0496">Mitochondrion</keyword>
<name>A0A023PKV5_9STRA</name>
<evidence type="ECO:0000256" key="2">
    <source>
        <dbReference type="SAM" id="Phobius"/>
    </source>
</evidence>
<feature type="transmembrane region" description="Helical" evidence="2">
    <location>
        <begin position="35"/>
        <end position="57"/>
    </location>
</feature>
<keyword evidence="2" id="KW-0812">Transmembrane</keyword>
<keyword evidence="2" id="KW-0472">Membrane</keyword>
<accession>A0A023PKV5</accession>
<protein>
    <submittedName>
        <fullName evidence="3">Uncharacterized protein</fullName>
    </submittedName>
</protein>
<proteinExistence type="predicted"/>
<keyword evidence="2" id="KW-1133">Transmembrane helix</keyword>